<gene>
    <name evidence="13" type="primary">WARS1</name>
</gene>
<dbReference type="InterPro" id="IPR002306">
    <property type="entry name" value="Trp-tRNA-ligase"/>
</dbReference>
<dbReference type="FunFam" id="1.10.240.10:FF:000003">
    <property type="entry name" value="Tryptophan--tRNA ligase, cytoplasmic"/>
    <property type="match status" value="1"/>
</dbReference>
<dbReference type="FunFam" id="1.10.287.10:FF:000006">
    <property type="entry name" value="Bifunctional glutamate/proline--tRNA ligase"/>
    <property type="match status" value="1"/>
</dbReference>
<dbReference type="GeneTree" id="ENSGT00940000153724"/>
<evidence type="ECO:0000256" key="2">
    <source>
        <dbReference type="ARBA" id="ARBA00013161"/>
    </source>
</evidence>
<dbReference type="InterPro" id="IPR014729">
    <property type="entry name" value="Rossmann-like_a/b/a_fold"/>
</dbReference>
<feature type="domain" description="WHEP-TRS" evidence="12">
    <location>
        <begin position="13"/>
        <end position="69"/>
    </location>
</feature>
<keyword evidence="5 11" id="KW-0436">Ligase</keyword>
<keyword evidence="9 11" id="KW-0030">Aminoacyl-tRNA synthetase</keyword>
<evidence type="ECO:0000256" key="6">
    <source>
        <dbReference type="ARBA" id="ARBA00022741"/>
    </source>
</evidence>
<evidence type="ECO:0000256" key="3">
    <source>
        <dbReference type="ARBA" id="ARBA00013782"/>
    </source>
</evidence>
<dbReference type="Pfam" id="PF00579">
    <property type="entry name" value="tRNA-synt_1b"/>
    <property type="match status" value="1"/>
</dbReference>
<dbReference type="PRINTS" id="PR01039">
    <property type="entry name" value="TRNASYNTHTRP"/>
</dbReference>
<dbReference type="Gene3D" id="3.40.50.620">
    <property type="entry name" value="HUPs"/>
    <property type="match status" value="1"/>
</dbReference>
<dbReference type="SUPFAM" id="SSF52374">
    <property type="entry name" value="Nucleotidylyl transferase"/>
    <property type="match status" value="1"/>
</dbReference>
<evidence type="ECO:0000313" key="14">
    <source>
        <dbReference type="Proteomes" id="UP000007754"/>
    </source>
</evidence>
<evidence type="ECO:0000256" key="5">
    <source>
        <dbReference type="ARBA" id="ARBA00022598"/>
    </source>
</evidence>
<dbReference type="Gene3D" id="1.10.240.10">
    <property type="entry name" value="Tyrosyl-Transfer RNA Synthetase"/>
    <property type="match status" value="1"/>
</dbReference>
<sequence>MADSLNCDLKSLSPLQLFERVTEQGEKVRALKAGKAPKDEIDAAVRMLLSLKLSYKTTTGQDYQAGLPPKDLVLINNGTTKEEDEDLVDPWNVQTSNAKGVDYDKLIGITLPSLLLRNLCKVILMTTETARHHNKSRSKHHRDMDQILDAYENKKPFYLYTGRGPSSQAMHVGHLIPFLFTKWLQEVFDVPLVIQLTDDEKYLWKDMTVEKAYEYARENAKDIIACGFDINKTFIFSDLDYLGTSAGFYKNIVKVQKHVTFNQVKGIFGFTDSDCIGKISFPAIQAAPSFSSSFPQIFNGKENIQCLIPCAIDQDPYFRMTRDVAPRIGQPKPALLHSVFFPALQGAQTKMSASDPNSSIFLTDTPKQIKTKINKHAFSGGRDTIEEHRKYGGNCDVDVSFMYLTFFLEDDDRLEQLKQAYTSGELLTGELKKVLIETMQPLVAAHQERRKQVTDEIVKQFMTPRKLAFEF</sequence>
<dbReference type="SUPFAM" id="SSF47060">
    <property type="entry name" value="S15/NS1 RNA-binding domain"/>
    <property type="match status" value="1"/>
</dbReference>
<dbReference type="NCBIfam" id="TIGR00233">
    <property type="entry name" value="trpS"/>
    <property type="match status" value="1"/>
</dbReference>
<reference evidence="13" key="3">
    <citation type="submission" date="2025-09" db="UniProtKB">
        <authorList>
            <consortium name="Ensembl"/>
        </authorList>
    </citation>
    <scope>IDENTIFICATION</scope>
</reference>
<dbReference type="PROSITE" id="PS00762">
    <property type="entry name" value="WHEP_TRS_1"/>
    <property type="match status" value="1"/>
</dbReference>
<dbReference type="Pfam" id="PF00458">
    <property type="entry name" value="WHEP-TRS"/>
    <property type="match status" value="1"/>
</dbReference>
<dbReference type="InterPro" id="IPR001412">
    <property type="entry name" value="aa-tRNA-synth_I_CS"/>
</dbReference>
<dbReference type="GO" id="GO:0004830">
    <property type="term" value="F:tryptophan-tRNA ligase activity"/>
    <property type="evidence" value="ECO:0007669"/>
    <property type="project" value="UniProtKB-EC"/>
</dbReference>
<evidence type="ECO:0000313" key="13">
    <source>
        <dbReference type="Ensembl" id="ENSTGUP00000013144.2"/>
    </source>
</evidence>
<accession>H0ZRA1</accession>
<dbReference type="PROSITE" id="PS51185">
    <property type="entry name" value="WHEP_TRS_2"/>
    <property type="match status" value="1"/>
</dbReference>
<dbReference type="FunFam" id="3.40.50.620:FF:000454">
    <property type="entry name" value="Tryptophan--tRNA ligase, cytoplasmic"/>
    <property type="match status" value="1"/>
</dbReference>
<dbReference type="HOGENOM" id="CLU_032621_0_1_1"/>
<dbReference type="InterPro" id="IPR000738">
    <property type="entry name" value="WHEP-TRS_dom"/>
</dbReference>
<dbReference type="EC" id="6.1.1.2" evidence="2"/>
<comment type="similarity">
    <text evidence="1 11">Belongs to the class-I aminoacyl-tRNA synthetase family.</text>
</comment>
<dbReference type="GO" id="GO:0006436">
    <property type="term" value="P:tryptophanyl-tRNA aminoacylation"/>
    <property type="evidence" value="ECO:0007669"/>
    <property type="project" value="InterPro"/>
</dbReference>
<evidence type="ECO:0000256" key="4">
    <source>
        <dbReference type="ARBA" id="ARBA00022553"/>
    </source>
</evidence>
<dbReference type="InterPro" id="IPR009068">
    <property type="entry name" value="uS15_NS1_RNA-bd_sf"/>
</dbReference>
<keyword evidence="8 11" id="KW-0648">Protein biosynthesis</keyword>
<dbReference type="Ensembl" id="ENSTGUT00000013293.2">
    <property type="protein sequence ID" value="ENSTGUP00000013144.2"/>
    <property type="gene ID" value="ENSTGUG00000012762.2"/>
</dbReference>
<dbReference type="Proteomes" id="UP000007754">
    <property type="component" value="Chromosome 5"/>
</dbReference>
<evidence type="ECO:0000256" key="8">
    <source>
        <dbReference type="ARBA" id="ARBA00022917"/>
    </source>
</evidence>
<organism evidence="13 14">
    <name type="scientific">Taeniopygia guttata</name>
    <name type="common">Zebra finch</name>
    <name type="synonym">Poephila guttata</name>
    <dbReference type="NCBI Taxonomy" id="59729"/>
    <lineage>
        <taxon>Eukaryota</taxon>
        <taxon>Metazoa</taxon>
        <taxon>Chordata</taxon>
        <taxon>Craniata</taxon>
        <taxon>Vertebrata</taxon>
        <taxon>Euteleostomi</taxon>
        <taxon>Archelosauria</taxon>
        <taxon>Archosauria</taxon>
        <taxon>Dinosauria</taxon>
        <taxon>Saurischia</taxon>
        <taxon>Theropoda</taxon>
        <taxon>Coelurosauria</taxon>
        <taxon>Aves</taxon>
        <taxon>Neognathae</taxon>
        <taxon>Neoaves</taxon>
        <taxon>Telluraves</taxon>
        <taxon>Australaves</taxon>
        <taxon>Passeriformes</taxon>
        <taxon>Passeroidea</taxon>
        <taxon>Estrildidae</taxon>
        <taxon>Estrildinae</taxon>
        <taxon>Taeniopygia</taxon>
    </lineage>
</organism>
<dbReference type="STRING" id="59729.ENSTGUP00000032800"/>
<evidence type="ECO:0000259" key="12">
    <source>
        <dbReference type="PROSITE" id="PS51185"/>
    </source>
</evidence>
<name>H0ZRA1_TAEGU</name>
<keyword evidence="6 11" id="KW-0547">Nucleotide-binding</keyword>
<evidence type="ECO:0000256" key="11">
    <source>
        <dbReference type="RuleBase" id="RU363036"/>
    </source>
</evidence>
<dbReference type="PANTHER" id="PTHR10055:SF1">
    <property type="entry name" value="TRYPTOPHAN--TRNA LIGASE, CYTOPLASMIC"/>
    <property type="match status" value="1"/>
</dbReference>
<dbReference type="PROSITE" id="PS00178">
    <property type="entry name" value="AA_TRNA_LIGASE_I"/>
    <property type="match status" value="1"/>
</dbReference>
<keyword evidence="7 11" id="KW-0067">ATP-binding</keyword>
<dbReference type="AlphaFoldDB" id="H0ZRA1"/>
<dbReference type="CDD" id="cd00806">
    <property type="entry name" value="TrpRS_core"/>
    <property type="match status" value="1"/>
</dbReference>
<evidence type="ECO:0000256" key="10">
    <source>
        <dbReference type="ARBA" id="ARBA00030268"/>
    </source>
</evidence>
<protein>
    <recommendedName>
        <fullName evidence="3">Tryptophan--tRNA ligase, cytoplasmic</fullName>
        <ecNumber evidence="2">6.1.1.2</ecNumber>
    </recommendedName>
    <alternativeName>
        <fullName evidence="10">Tryptophanyl-tRNA synthetase</fullName>
    </alternativeName>
</protein>
<dbReference type="GO" id="GO:0005524">
    <property type="term" value="F:ATP binding"/>
    <property type="evidence" value="ECO:0007669"/>
    <property type="project" value="UniProtKB-KW"/>
</dbReference>
<reference evidence="13 14" key="1">
    <citation type="journal article" date="2010" name="Nature">
        <title>The genome of a songbird.</title>
        <authorList>
            <person name="Warren W.C."/>
            <person name="Clayton D.F."/>
            <person name="Ellegren H."/>
            <person name="Arnold A.P."/>
            <person name="Hillier L.W."/>
            <person name="Kunstner A."/>
            <person name="Searle S."/>
            <person name="White S."/>
            <person name="Vilella A.J."/>
            <person name="Fairley S."/>
            <person name="Heger A."/>
            <person name="Kong L."/>
            <person name="Ponting C.P."/>
            <person name="Jarvis E.D."/>
            <person name="Mello C.V."/>
            <person name="Minx P."/>
            <person name="Lovell P."/>
            <person name="Velho T.A."/>
            <person name="Ferris M."/>
            <person name="Balakrishnan C.N."/>
            <person name="Sinha S."/>
            <person name="Blatti C."/>
            <person name="London S.E."/>
            <person name="Li Y."/>
            <person name="Lin Y.C."/>
            <person name="George J."/>
            <person name="Sweedler J."/>
            <person name="Southey B."/>
            <person name="Gunaratne P."/>
            <person name="Watson M."/>
            <person name="Nam K."/>
            <person name="Backstrom N."/>
            <person name="Smeds L."/>
            <person name="Nabholz B."/>
            <person name="Itoh Y."/>
            <person name="Whitney O."/>
            <person name="Pfenning A.R."/>
            <person name="Howard J."/>
            <person name="Volker M."/>
            <person name="Skinner B.M."/>
            <person name="Griffin D.K."/>
            <person name="Ye L."/>
            <person name="McLaren W.M."/>
            <person name="Flicek P."/>
            <person name="Quesada V."/>
            <person name="Velasco G."/>
            <person name="Lopez-Otin C."/>
            <person name="Puente X.S."/>
            <person name="Olender T."/>
            <person name="Lancet D."/>
            <person name="Smit A.F."/>
            <person name="Hubley R."/>
            <person name="Konkel M.K."/>
            <person name="Walker J.A."/>
            <person name="Batzer M.A."/>
            <person name="Gu W."/>
            <person name="Pollock D.D."/>
            <person name="Chen L."/>
            <person name="Cheng Z."/>
            <person name="Eichler E.E."/>
            <person name="Stapley J."/>
            <person name="Slate J."/>
            <person name="Ekblom R."/>
            <person name="Birkhead T."/>
            <person name="Burke T."/>
            <person name="Burt D."/>
            <person name="Scharff C."/>
            <person name="Adam I."/>
            <person name="Richard H."/>
            <person name="Sultan M."/>
            <person name="Soldatov A."/>
            <person name="Lehrach H."/>
            <person name="Edwards S.V."/>
            <person name="Yang S.P."/>
            <person name="Li X."/>
            <person name="Graves T."/>
            <person name="Fulton L."/>
            <person name="Nelson J."/>
            <person name="Chinwalla A."/>
            <person name="Hou S."/>
            <person name="Mardis E.R."/>
            <person name="Wilson R.K."/>
        </authorList>
    </citation>
    <scope>NUCLEOTIDE SEQUENCE [LARGE SCALE GENOMIC DNA]</scope>
</reference>
<evidence type="ECO:0000256" key="7">
    <source>
        <dbReference type="ARBA" id="ARBA00022840"/>
    </source>
</evidence>
<reference evidence="13" key="2">
    <citation type="submission" date="2025-08" db="UniProtKB">
        <authorList>
            <consortium name="Ensembl"/>
        </authorList>
    </citation>
    <scope>IDENTIFICATION</scope>
</reference>
<dbReference type="SMART" id="SM00991">
    <property type="entry name" value="WHEP-TRS"/>
    <property type="match status" value="1"/>
</dbReference>
<dbReference type="GO" id="GO:0005737">
    <property type="term" value="C:cytoplasm"/>
    <property type="evidence" value="ECO:0007669"/>
    <property type="project" value="TreeGrafter"/>
</dbReference>
<evidence type="ECO:0000256" key="9">
    <source>
        <dbReference type="ARBA" id="ARBA00023146"/>
    </source>
</evidence>
<dbReference type="PANTHER" id="PTHR10055">
    <property type="entry name" value="TRYPTOPHANYL-TRNA SYNTHETASE"/>
    <property type="match status" value="1"/>
</dbReference>
<keyword evidence="4" id="KW-0597">Phosphoprotein</keyword>
<dbReference type="CDD" id="cd00936">
    <property type="entry name" value="WEPRS_RNA"/>
    <property type="match status" value="1"/>
</dbReference>
<dbReference type="Gene3D" id="1.10.287.10">
    <property type="entry name" value="S15/NS1, RNA-binding"/>
    <property type="match status" value="1"/>
</dbReference>
<evidence type="ECO:0000256" key="1">
    <source>
        <dbReference type="ARBA" id="ARBA00005594"/>
    </source>
</evidence>
<proteinExistence type="inferred from homology"/>
<dbReference type="InterPro" id="IPR002305">
    <property type="entry name" value="aa-tRNA-synth_Ic"/>
</dbReference>
<keyword evidence="14" id="KW-1185">Reference proteome</keyword>